<proteinExistence type="predicted"/>
<evidence type="ECO:0000313" key="1">
    <source>
        <dbReference type="EMBL" id="QDV41576.1"/>
    </source>
</evidence>
<gene>
    <name evidence="1" type="ORF">Enr13x_14190</name>
</gene>
<dbReference type="RefSeq" id="WP_145385282.1">
    <property type="nucleotide sequence ID" value="NZ_CP037423.1"/>
</dbReference>
<dbReference type="EMBL" id="CP037423">
    <property type="protein sequence ID" value="QDV41576.1"/>
    <property type="molecule type" value="Genomic_DNA"/>
</dbReference>
<accession>A0A518HL50</accession>
<name>A0A518HL50_9BACT</name>
<dbReference type="AlphaFoldDB" id="A0A518HL50"/>
<keyword evidence="2" id="KW-1185">Reference proteome</keyword>
<dbReference type="KEGG" id="snep:Enr13x_14190"/>
<protein>
    <submittedName>
        <fullName evidence="1">Uncharacterized protein</fullName>
    </submittedName>
</protein>
<organism evidence="1 2">
    <name type="scientific">Stieleria neptunia</name>
    <dbReference type="NCBI Taxonomy" id="2527979"/>
    <lineage>
        <taxon>Bacteria</taxon>
        <taxon>Pseudomonadati</taxon>
        <taxon>Planctomycetota</taxon>
        <taxon>Planctomycetia</taxon>
        <taxon>Pirellulales</taxon>
        <taxon>Pirellulaceae</taxon>
        <taxon>Stieleria</taxon>
    </lineage>
</organism>
<evidence type="ECO:0000313" key="2">
    <source>
        <dbReference type="Proteomes" id="UP000319004"/>
    </source>
</evidence>
<reference evidence="1 2" key="1">
    <citation type="submission" date="2019-03" db="EMBL/GenBank/DDBJ databases">
        <title>Deep-cultivation of Planctomycetes and their phenomic and genomic characterization uncovers novel biology.</title>
        <authorList>
            <person name="Wiegand S."/>
            <person name="Jogler M."/>
            <person name="Boedeker C."/>
            <person name="Pinto D."/>
            <person name="Vollmers J."/>
            <person name="Rivas-Marin E."/>
            <person name="Kohn T."/>
            <person name="Peeters S.H."/>
            <person name="Heuer A."/>
            <person name="Rast P."/>
            <person name="Oberbeckmann S."/>
            <person name="Bunk B."/>
            <person name="Jeske O."/>
            <person name="Meyerdierks A."/>
            <person name="Storesund J.E."/>
            <person name="Kallscheuer N."/>
            <person name="Luecker S."/>
            <person name="Lage O.M."/>
            <person name="Pohl T."/>
            <person name="Merkel B.J."/>
            <person name="Hornburger P."/>
            <person name="Mueller R.-W."/>
            <person name="Bruemmer F."/>
            <person name="Labrenz M."/>
            <person name="Spormann A.M."/>
            <person name="Op den Camp H."/>
            <person name="Overmann J."/>
            <person name="Amann R."/>
            <person name="Jetten M.S.M."/>
            <person name="Mascher T."/>
            <person name="Medema M.H."/>
            <person name="Devos D.P."/>
            <person name="Kaster A.-K."/>
            <person name="Ovreas L."/>
            <person name="Rohde M."/>
            <person name="Galperin M.Y."/>
            <person name="Jogler C."/>
        </authorList>
    </citation>
    <scope>NUCLEOTIDE SEQUENCE [LARGE SCALE GENOMIC DNA]</scope>
    <source>
        <strain evidence="1 2">Enr13</strain>
    </source>
</reference>
<sequence>MNCVWEIKTAHSAMLGSKQLQAYRNALGGGGLFVEAGGPREGAEGKVFAPGGHLSFGVYFQGVIRYHHIR</sequence>
<dbReference type="Proteomes" id="UP000319004">
    <property type="component" value="Chromosome"/>
</dbReference>